<comment type="caution">
    <text evidence="1">The sequence shown here is derived from an EMBL/GenBank/DDBJ whole genome shotgun (WGS) entry which is preliminary data.</text>
</comment>
<gene>
    <name evidence="1" type="ORF">GMARGA_LOCUS42921</name>
</gene>
<protein>
    <submittedName>
        <fullName evidence="1">3687_t:CDS:1</fullName>
    </submittedName>
</protein>
<reference evidence="1 2" key="1">
    <citation type="submission" date="2021-06" db="EMBL/GenBank/DDBJ databases">
        <authorList>
            <person name="Kallberg Y."/>
            <person name="Tangrot J."/>
            <person name="Rosling A."/>
        </authorList>
    </citation>
    <scope>NUCLEOTIDE SEQUENCE [LARGE SCALE GENOMIC DNA]</scope>
    <source>
        <strain evidence="1 2">120-4 pot B 10/14</strain>
    </source>
</reference>
<sequence>EKFYIPKDPAISCSKNFSKRARKKRNVYKDQDNNLLSKKKGAEIKPVTYTYFLEVLPIQEIKSKIKTGIRTKNPPSQVSKI</sequence>
<dbReference type="EMBL" id="CAJVQB010133332">
    <property type="protein sequence ID" value="CAG8854100.1"/>
    <property type="molecule type" value="Genomic_DNA"/>
</dbReference>
<dbReference type="Proteomes" id="UP000789901">
    <property type="component" value="Unassembled WGS sequence"/>
</dbReference>
<accession>A0ABN7XHM9</accession>
<feature type="non-terminal residue" evidence="1">
    <location>
        <position position="81"/>
    </location>
</feature>
<evidence type="ECO:0000313" key="1">
    <source>
        <dbReference type="EMBL" id="CAG8854100.1"/>
    </source>
</evidence>
<organism evidence="1 2">
    <name type="scientific">Gigaspora margarita</name>
    <dbReference type="NCBI Taxonomy" id="4874"/>
    <lineage>
        <taxon>Eukaryota</taxon>
        <taxon>Fungi</taxon>
        <taxon>Fungi incertae sedis</taxon>
        <taxon>Mucoromycota</taxon>
        <taxon>Glomeromycotina</taxon>
        <taxon>Glomeromycetes</taxon>
        <taxon>Diversisporales</taxon>
        <taxon>Gigasporaceae</taxon>
        <taxon>Gigaspora</taxon>
    </lineage>
</organism>
<proteinExistence type="predicted"/>
<feature type="non-terminal residue" evidence="1">
    <location>
        <position position="1"/>
    </location>
</feature>
<keyword evidence="2" id="KW-1185">Reference proteome</keyword>
<name>A0ABN7XHM9_GIGMA</name>
<evidence type="ECO:0000313" key="2">
    <source>
        <dbReference type="Proteomes" id="UP000789901"/>
    </source>
</evidence>